<feature type="transmembrane region" description="Helical" evidence="1">
    <location>
        <begin position="71"/>
        <end position="92"/>
    </location>
</feature>
<feature type="transmembrane region" description="Helical" evidence="1">
    <location>
        <begin position="12"/>
        <end position="33"/>
    </location>
</feature>
<dbReference type="AlphaFoldDB" id="A0A8J3XVH3"/>
<name>A0A8J3XVH3_9ACTN</name>
<keyword evidence="1" id="KW-0472">Membrane</keyword>
<proteinExistence type="predicted"/>
<dbReference type="InterPro" id="IPR021215">
    <property type="entry name" value="DUF2752"/>
</dbReference>
<accession>A0A8J3XVH3</accession>
<dbReference type="Pfam" id="PF10825">
    <property type="entry name" value="DUF2752"/>
    <property type="match status" value="1"/>
</dbReference>
<gene>
    <name evidence="2" type="ORF">Pth03_23940</name>
</gene>
<evidence type="ECO:0000313" key="2">
    <source>
        <dbReference type="EMBL" id="GII54005.1"/>
    </source>
</evidence>
<keyword evidence="3" id="KW-1185">Reference proteome</keyword>
<keyword evidence="1" id="KW-0812">Transmembrane</keyword>
<comment type="caution">
    <text evidence="2">The sequence shown here is derived from an EMBL/GenBank/DDBJ whole genome shotgun (WGS) entry which is preliminary data.</text>
</comment>
<dbReference type="RefSeq" id="WP_239118968.1">
    <property type="nucleotide sequence ID" value="NZ_BOOR01000012.1"/>
</dbReference>
<evidence type="ECO:0000313" key="3">
    <source>
        <dbReference type="Proteomes" id="UP000605992"/>
    </source>
</evidence>
<sequence>MTGLRARGRARSMLAPLGVAAPLAAGAVLVALVDPNQPGHYPVCPLYLLTGLYCPGCGGLRAVHDLAHGDLYGAAGMNPLVLVAIPFAVFWWGRWVLRAWQGRPTPMGKVRPGVLYGLLVIAVVFGVARNLPFGHFLAP</sequence>
<feature type="transmembrane region" description="Helical" evidence="1">
    <location>
        <begin position="113"/>
        <end position="131"/>
    </location>
</feature>
<organism evidence="2 3">
    <name type="scientific">Planotetraspora thailandica</name>
    <dbReference type="NCBI Taxonomy" id="487172"/>
    <lineage>
        <taxon>Bacteria</taxon>
        <taxon>Bacillati</taxon>
        <taxon>Actinomycetota</taxon>
        <taxon>Actinomycetes</taxon>
        <taxon>Streptosporangiales</taxon>
        <taxon>Streptosporangiaceae</taxon>
        <taxon>Planotetraspora</taxon>
    </lineage>
</organism>
<dbReference type="Proteomes" id="UP000605992">
    <property type="component" value="Unassembled WGS sequence"/>
</dbReference>
<protein>
    <submittedName>
        <fullName evidence="2">Membrane protein</fullName>
    </submittedName>
</protein>
<reference evidence="2" key="1">
    <citation type="submission" date="2021-01" db="EMBL/GenBank/DDBJ databases">
        <title>Whole genome shotgun sequence of Planotetraspora thailandica NBRC 104271.</title>
        <authorList>
            <person name="Komaki H."/>
            <person name="Tamura T."/>
        </authorList>
    </citation>
    <scope>NUCLEOTIDE SEQUENCE</scope>
    <source>
        <strain evidence="2">NBRC 104271</strain>
    </source>
</reference>
<evidence type="ECO:0000256" key="1">
    <source>
        <dbReference type="SAM" id="Phobius"/>
    </source>
</evidence>
<keyword evidence="1" id="KW-1133">Transmembrane helix</keyword>
<dbReference type="EMBL" id="BOOR01000012">
    <property type="protein sequence ID" value="GII54005.1"/>
    <property type="molecule type" value="Genomic_DNA"/>
</dbReference>